<keyword evidence="3" id="KW-1185">Reference proteome</keyword>
<organism evidence="2 3">
    <name type="scientific">Corchorus olitorius</name>
    <dbReference type="NCBI Taxonomy" id="93759"/>
    <lineage>
        <taxon>Eukaryota</taxon>
        <taxon>Viridiplantae</taxon>
        <taxon>Streptophyta</taxon>
        <taxon>Embryophyta</taxon>
        <taxon>Tracheophyta</taxon>
        <taxon>Spermatophyta</taxon>
        <taxon>Magnoliopsida</taxon>
        <taxon>eudicotyledons</taxon>
        <taxon>Gunneridae</taxon>
        <taxon>Pentapetalae</taxon>
        <taxon>rosids</taxon>
        <taxon>malvids</taxon>
        <taxon>Malvales</taxon>
        <taxon>Malvaceae</taxon>
        <taxon>Grewioideae</taxon>
        <taxon>Apeibeae</taxon>
        <taxon>Corchorus</taxon>
    </lineage>
</organism>
<dbReference type="InterPro" id="IPR036047">
    <property type="entry name" value="F-box-like_dom_sf"/>
</dbReference>
<sequence length="85" mass="9734">MIPKELIFEIFLCLSVKDLLRFRCLSKEVCDEIDSAAFTTAHLNRSKKTKTHRKVVVYKDDDGDKSGLYVADVDDEDEICKIGNH</sequence>
<reference evidence="3" key="1">
    <citation type="submission" date="2013-09" db="EMBL/GenBank/DDBJ databases">
        <title>Corchorus olitorius genome sequencing.</title>
        <authorList>
            <person name="Alam M."/>
            <person name="Haque M.S."/>
            <person name="Islam M.S."/>
            <person name="Emdad E.M."/>
            <person name="Islam M.M."/>
            <person name="Ahmed B."/>
            <person name="Halim A."/>
            <person name="Hossen Q.M.M."/>
            <person name="Hossain M.Z."/>
            <person name="Ahmed R."/>
            <person name="Khan M.M."/>
            <person name="Islam R."/>
            <person name="Rashid M.M."/>
            <person name="Khan S.A."/>
            <person name="Rahman M.S."/>
            <person name="Alam M."/>
            <person name="Yahiya A.S."/>
            <person name="Khan M.S."/>
            <person name="Azam M.S."/>
            <person name="Haque T."/>
            <person name="Lashkar M.Z.H."/>
            <person name="Akhand A.I."/>
            <person name="Morshed G."/>
            <person name="Roy S."/>
            <person name="Uddin K.S."/>
            <person name="Rabeya T."/>
            <person name="Hossain A.S."/>
            <person name="Chowdhury A."/>
            <person name="Snigdha A.R."/>
            <person name="Mortoza M.S."/>
            <person name="Matin S.A."/>
            <person name="Hoque S.M.E."/>
            <person name="Islam M.K."/>
            <person name="Roy D.K."/>
            <person name="Haider R."/>
            <person name="Moosa M.M."/>
            <person name="Elias S.M."/>
            <person name="Hasan A.M."/>
            <person name="Jahan S."/>
            <person name="Shafiuddin M."/>
            <person name="Mahmood N."/>
            <person name="Shommy N.S."/>
        </authorList>
    </citation>
    <scope>NUCLEOTIDE SEQUENCE [LARGE SCALE GENOMIC DNA]</scope>
    <source>
        <strain evidence="3">cv. O-4</strain>
    </source>
</reference>
<evidence type="ECO:0000313" key="2">
    <source>
        <dbReference type="EMBL" id="OMO97429.1"/>
    </source>
</evidence>
<dbReference type="Proteomes" id="UP000187203">
    <property type="component" value="Unassembled WGS sequence"/>
</dbReference>
<comment type="caution">
    <text evidence="2">The sequence shown here is derived from an EMBL/GenBank/DDBJ whole genome shotgun (WGS) entry which is preliminary data.</text>
</comment>
<dbReference type="Pfam" id="PF00646">
    <property type="entry name" value="F-box"/>
    <property type="match status" value="1"/>
</dbReference>
<dbReference type="InterPro" id="IPR050796">
    <property type="entry name" value="SCF_F-box_component"/>
</dbReference>
<dbReference type="EMBL" id="AWUE01015443">
    <property type="protein sequence ID" value="OMO97429.1"/>
    <property type="molecule type" value="Genomic_DNA"/>
</dbReference>
<dbReference type="OrthoDB" id="851737at2759"/>
<proteinExistence type="predicted"/>
<protein>
    <recommendedName>
        <fullName evidence="1">F-box domain-containing protein</fullName>
    </recommendedName>
</protein>
<dbReference type="PANTHER" id="PTHR31672:SF13">
    <property type="entry name" value="F-BOX PROTEIN CPR30-LIKE"/>
    <property type="match status" value="1"/>
</dbReference>
<dbReference type="SUPFAM" id="SSF81383">
    <property type="entry name" value="F-box domain"/>
    <property type="match status" value="1"/>
</dbReference>
<dbReference type="InterPro" id="IPR001810">
    <property type="entry name" value="F-box_dom"/>
</dbReference>
<gene>
    <name evidence="2" type="ORF">COLO4_14609</name>
</gene>
<accession>A0A1R3JRC5</accession>
<evidence type="ECO:0000313" key="3">
    <source>
        <dbReference type="Proteomes" id="UP000187203"/>
    </source>
</evidence>
<dbReference type="PANTHER" id="PTHR31672">
    <property type="entry name" value="BNACNNG10540D PROTEIN"/>
    <property type="match status" value="1"/>
</dbReference>
<feature type="domain" description="F-box" evidence="1">
    <location>
        <begin position="2"/>
        <end position="35"/>
    </location>
</feature>
<evidence type="ECO:0000259" key="1">
    <source>
        <dbReference type="Pfam" id="PF00646"/>
    </source>
</evidence>
<name>A0A1R3JRC5_9ROSI</name>
<dbReference type="AlphaFoldDB" id="A0A1R3JRC5"/>